<proteinExistence type="predicted"/>
<gene>
    <name evidence="1" type="ORF">CK936_33470</name>
</gene>
<dbReference type="RefSeq" id="WP_095584693.1">
    <property type="nucleotide sequence ID" value="NZ_JAJQQS010000010.1"/>
</dbReference>
<accession>A0A2A2CZV1</accession>
<reference evidence="1 2" key="1">
    <citation type="submission" date="2017-08" db="EMBL/GenBank/DDBJ databases">
        <title>Genome sequence of Streptomyces albireticuli NRRL B-1670.</title>
        <authorList>
            <person name="Graham D.E."/>
            <person name="Mahan K.M."/>
            <person name="Klingeman D.M."/>
            <person name="Hettich R.L."/>
            <person name="Parry R.J."/>
            <person name="Spain J.C."/>
        </authorList>
    </citation>
    <scope>NUCLEOTIDE SEQUENCE [LARGE SCALE GENOMIC DNA]</scope>
    <source>
        <strain evidence="1 2">NRRL B-1670</strain>
    </source>
</reference>
<name>A0A2A2CZV1_9ACTN</name>
<evidence type="ECO:0000313" key="2">
    <source>
        <dbReference type="Proteomes" id="UP000218944"/>
    </source>
</evidence>
<organism evidence="1 2">
    <name type="scientific">Streptomyces albireticuli</name>
    <dbReference type="NCBI Taxonomy" id="1940"/>
    <lineage>
        <taxon>Bacteria</taxon>
        <taxon>Bacillati</taxon>
        <taxon>Actinomycetota</taxon>
        <taxon>Actinomycetes</taxon>
        <taxon>Kitasatosporales</taxon>
        <taxon>Streptomycetaceae</taxon>
        <taxon>Streptomyces</taxon>
    </lineage>
</organism>
<dbReference type="AlphaFoldDB" id="A0A2A2CZV1"/>
<keyword evidence="2" id="KW-1185">Reference proteome</keyword>
<dbReference type="EMBL" id="NSJV01000637">
    <property type="protein sequence ID" value="PAU44689.1"/>
    <property type="molecule type" value="Genomic_DNA"/>
</dbReference>
<evidence type="ECO:0008006" key="3">
    <source>
        <dbReference type="Google" id="ProtNLM"/>
    </source>
</evidence>
<evidence type="ECO:0000313" key="1">
    <source>
        <dbReference type="EMBL" id="PAU44689.1"/>
    </source>
</evidence>
<comment type="caution">
    <text evidence="1">The sequence shown here is derived from an EMBL/GenBank/DDBJ whole genome shotgun (WGS) entry which is preliminary data.</text>
</comment>
<protein>
    <recommendedName>
        <fullName evidence="3">Tetratricopeptide repeat protein</fullName>
    </recommendedName>
</protein>
<sequence>MTERTTVLEQVRATAATAAASGDAWPDVLAGLLTEFHATWQESAEACAAVAWQARATGGSALLVLRPEQITSPGPDPVTARTYRHLYLSGLRYDFRCPSIEVLFHRMPPAVVHSLDAYSRALWAFALLGQSRTDGLALMDKVLAEADGHPKTLQVLLHGLWLGHRLPGREEHMLQLLNLPPFAGRTDPIALLHKAASLRGLGNYRKALDLIDQALGLLPPGDTAAHADLVRERSLNTAAHDWAHLSQLSGTSPQR</sequence>
<dbReference type="Proteomes" id="UP000218944">
    <property type="component" value="Unassembled WGS sequence"/>
</dbReference>